<organism evidence="1 2">
    <name type="scientific">Corynebacterium suedekumii</name>
    <dbReference type="NCBI Taxonomy" id="3049801"/>
    <lineage>
        <taxon>Bacteria</taxon>
        <taxon>Bacillati</taxon>
        <taxon>Actinomycetota</taxon>
        <taxon>Actinomycetes</taxon>
        <taxon>Mycobacteriales</taxon>
        <taxon>Corynebacteriaceae</taxon>
        <taxon>Corynebacterium</taxon>
    </lineage>
</organism>
<evidence type="ECO:0000313" key="2">
    <source>
        <dbReference type="Proteomes" id="UP001238805"/>
    </source>
</evidence>
<dbReference type="Proteomes" id="UP001238805">
    <property type="component" value="Chromosome"/>
</dbReference>
<evidence type="ECO:0000313" key="1">
    <source>
        <dbReference type="EMBL" id="WIM70042.1"/>
    </source>
</evidence>
<dbReference type="RefSeq" id="WP_284874635.1">
    <property type="nucleotide sequence ID" value="NZ_CP126970.1"/>
</dbReference>
<protein>
    <submittedName>
        <fullName evidence="1">Uncharacterized protein</fullName>
    </submittedName>
</protein>
<dbReference type="EMBL" id="CP126970">
    <property type="protein sequence ID" value="WIM70042.1"/>
    <property type="molecule type" value="Genomic_DNA"/>
</dbReference>
<proteinExistence type="predicted"/>
<gene>
    <name evidence="1" type="ORF">QP029_12765</name>
</gene>
<keyword evidence="2" id="KW-1185">Reference proteome</keyword>
<name>A0ABY8VLS7_9CORY</name>
<accession>A0ABY8VLS7</accession>
<sequence length="67" mass="7179">MDEDDVEVELDALDEVKEVVSSVSVGSTGVVHPESVSIPEARRARAVREFMGESFGRCSGRGATARL</sequence>
<reference evidence="1 2" key="1">
    <citation type="submission" date="2023-05" db="EMBL/GenBank/DDBJ databases">
        <title>Corynebacterium suedekumii sp. nov. and Corynebacterium breve sp. nov. isolated from raw cow's milk.</title>
        <authorList>
            <person name="Baer M.K."/>
            <person name="Mehl L."/>
            <person name="Hellmuth R."/>
            <person name="Marke G."/>
            <person name="Lipski A."/>
        </authorList>
    </citation>
    <scope>NUCLEOTIDE SEQUENCE [LARGE SCALE GENOMIC DNA]</scope>
    <source>
        <strain evidence="1 2">LM112</strain>
    </source>
</reference>